<sequence>MAKLENIVLSLLVWISLLLPYPWALAVRQDRLFTYYHIRITNDLPNDTLQVRTEIPAAAFPDVSTFSRPPETKTGA</sequence>
<keyword evidence="3" id="KW-1185">Reference proteome</keyword>
<keyword evidence="1" id="KW-0732">Signal</keyword>
<reference evidence="2 3" key="1">
    <citation type="journal article" date="2024" name="G3 (Bethesda)">
        <title>Genome assembly of Hibiscus sabdariffa L. provides insights into metabolisms of medicinal natural products.</title>
        <authorList>
            <person name="Kim T."/>
        </authorList>
    </citation>
    <scope>NUCLEOTIDE SEQUENCE [LARGE SCALE GENOMIC DNA]</scope>
    <source>
        <strain evidence="2">TK-2024</strain>
        <tissue evidence="2">Old leaves</tissue>
    </source>
</reference>
<comment type="caution">
    <text evidence="2">The sequence shown here is derived from an EMBL/GenBank/DDBJ whole genome shotgun (WGS) entry which is preliminary data.</text>
</comment>
<name>A0ABR2B1E6_9ROSI</name>
<organism evidence="2 3">
    <name type="scientific">Hibiscus sabdariffa</name>
    <name type="common">roselle</name>
    <dbReference type="NCBI Taxonomy" id="183260"/>
    <lineage>
        <taxon>Eukaryota</taxon>
        <taxon>Viridiplantae</taxon>
        <taxon>Streptophyta</taxon>
        <taxon>Embryophyta</taxon>
        <taxon>Tracheophyta</taxon>
        <taxon>Spermatophyta</taxon>
        <taxon>Magnoliopsida</taxon>
        <taxon>eudicotyledons</taxon>
        <taxon>Gunneridae</taxon>
        <taxon>Pentapetalae</taxon>
        <taxon>rosids</taxon>
        <taxon>malvids</taxon>
        <taxon>Malvales</taxon>
        <taxon>Malvaceae</taxon>
        <taxon>Malvoideae</taxon>
        <taxon>Hibiscus</taxon>
    </lineage>
</organism>
<accession>A0ABR2B1E6</accession>
<feature type="chain" id="PRO_5045915749" evidence="1">
    <location>
        <begin position="27"/>
        <end position="76"/>
    </location>
</feature>
<feature type="signal peptide" evidence="1">
    <location>
        <begin position="1"/>
        <end position="26"/>
    </location>
</feature>
<protein>
    <submittedName>
        <fullName evidence="2">Uncharacterized protein</fullName>
    </submittedName>
</protein>
<proteinExistence type="predicted"/>
<dbReference type="Proteomes" id="UP001472677">
    <property type="component" value="Unassembled WGS sequence"/>
</dbReference>
<dbReference type="EMBL" id="JBBPBM010000218">
    <property type="protein sequence ID" value="KAK8500340.1"/>
    <property type="molecule type" value="Genomic_DNA"/>
</dbReference>
<evidence type="ECO:0000313" key="2">
    <source>
        <dbReference type="EMBL" id="KAK8500340.1"/>
    </source>
</evidence>
<evidence type="ECO:0000256" key="1">
    <source>
        <dbReference type="SAM" id="SignalP"/>
    </source>
</evidence>
<evidence type="ECO:0000313" key="3">
    <source>
        <dbReference type="Proteomes" id="UP001472677"/>
    </source>
</evidence>
<gene>
    <name evidence="2" type="ORF">V6N12_068827</name>
</gene>